<comment type="caution">
    <text evidence="2">The sequence shown here is derived from an EMBL/GenBank/DDBJ whole genome shotgun (WGS) entry which is preliminary data.</text>
</comment>
<reference evidence="2 3" key="1">
    <citation type="submission" date="2018-06" db="EMBL/GenBank/DDBJ databases">
        <title>Whole genome sequencing of a novel hydrocarbon degrading bacterial strain, PW21 isolated from oil contaminated produced water sample.</title>
        <authorList>
            <person name="Nagkirti P."/>
            <person name="Shaikh A."/>
            <person name="Gowdaman V."/>
            <person name="Engineer A.E."/>
            <person name="Dagar S."/>
            <person name="Dhakephalkar P.K."/>
        </authorList>
    </citation>
    <scope>NUCLEOTIDE SEQUENCE [LARGE SCALE GENOMIC DNA]</scope>
    <source>
        <strain evidence="2 3">PW21</strain>
    </source>
</reference>
<feature type="transmembrane region" description="Helical" evidence="1">
    <location>
        <begin position="90"/>
        <end position="114"/>
    </location>
</feature>
<evidence type="ECO:0000256" key="1">
    <source>
        <dbReference type="SAM" id="Phobius"/>
    </source>
</evidence>
<organism evidence="2 3">
    <name type="scientific">Xylanimonas oleitrophica</name>
    <dbReference type="NCBI Taxonomy" id="2607479"/>
    <lineage>
        <taxon>Bacteria</taxon>
        <taxon>Bacillati</taxon>
        <taxon>Actinomycetota</taxon>
        <taxon>Actinomycetes</taxon>
        <taxon>Micrococcales</taxon>
        <taxon>Promicromonosporaceae</taxon>
        <taxon>Xylanimonas</taxon>
    </lineage>
</organism>
<protein>
    <submittedName>
        <fullName evidence="2">Uncharacterized protein</fullName>
    </submittedName>
</protein>
<feature type="transmembrane region" description="Helical" evidence="1">
    <location>
        <begin position="120"/>
        <end position="140"/>
    </location>
</feature>
<dbReference type="AlphaFoldDB" id="A0A2W5YJF5"/>
<keyword evidence="1" id="KW-0472">Membrane</keyword>
<keyword evidence="1" id="KW-1133">Transmembrane helix</keyword>
<name>A0A2W5YJF5_9MICO</name>
<keyword evidence="1" id="KW-0812">Transmembrane</keyword>
<accession>A0A2W5YJF5</accession>
<keyword evidence="3" id="KW-1185">Reference proteome</keyword>
<gene>
    <name evidence="2" type="ORF">DNL40_02660</name>
</gene>
<dbReference type="Proteomes" id="UP000248783">
    <property type="component" value="Unassembled WGS sequence"/>
</dbReference>
<evidence type="ECO:0000313" key="2">
    <source>
        <dbReference type="EMBL" id="PZR55291.1"/>
    </source>
</evidence>
<dbReference type="EMBL" id="QKWH01000001">
    <property type="protein sequence ID" value="PZR55291.1"/>
    <property type="molecule type" value="Genomic_DNA"/>
</dbReference>
<evidence type="ECO:0000313" key="3">
    <source>
        <dbReference type="Proteomes" id="UP000248783"/>
    </source>
</evidence>
<dbReference type="RefSeq" id="WP_111249655.1">
    <property type="nucleotide sequence ID" value="NZ_QKWH01000001.1"/>
</dbReference>
<proteinExistence type="predicted"/>
<sequence>MNGYDWKRDALEDRAARLAAAEAVPACEVPDCESTQDVHHSIDLGLDLCGQHAVEFDAWAAAHPRAFYLDWPVLRTAHGLAEAGHVRLPVLGAALVLIVVLTAAAAALVVAFAAPPLSGGTLAALTILVGAGWFAARYVVAGGGAR</sequence>